<gene>
    <name evidence="2" type="ORF">FN846DRAFT_1022304</name>
</gene>
<evidence type="ECO:0000313" key="3">
    <source>
        <dbReference type="Proteomes" id="UP000326924"/>
    </source>
</evidence>
<accession>A0A5J5ETR4</accession>
<dbReference type="Proteomes" id="UP000326924">
    <property type="component" value="Unassembled WGS sequence"/>
</dbReference>
<name>A0A5J5ETR4_9PEZI</name>
<organism evidence="2 3">
    <name type="scientific">Sphaerosporella brunnea</name>
    <dbReference type="NCBI Taxonomy" id="1250544"/>
    <lineage>
        <taxon>Eukaryota</taxon>
        <taxon>Fungi</taxon>
        <taxon>Dikarya</taxon>
        <taxon>Ascomycota</taxon>
        <taxon>Pezizomycotina</taxon>
        <taxon>Pezizomycetes</taxon>
        <taxon>Pezizales</taxon>
        <taxon>Pyronemataceae</taxon>
        <taxon>Sphaerosporella</taxon>
    </lineage>
</organism>
<evidence type="ECO:0000313" key="2">
    <source>
        <dbReference type="EMBL" id="KAA8903283.1"/>
    </source>
</evidence>
<evidence type="ECO:0000256" key="1">
    <source>
        <dbReference type="SAM" id="MobiDB-lite"/>
    </source>
</evidence>
<keyword evidence="3" id="KW-1185">Reference proteome</keyword>
<sequence>MPVLDIDAIVCLKARFNARIKDLERNSNADSDFSESESELSDAGILPCRPPLTQTSKGRLTKKRLRKCTNGRQDTCCYGTGSASIAANTANPTVFNHAGRYQNSARHTFSWLKRE</sequence>
<feature type="region of interest" description="Disordered" evidence="1">
    <location>
        <begin position="27"/>
        <end position="53"/>
    </location>
</feature>
<dbReference type="AlphaFoldDB" id="A0A5J5ETR4"/>
<comment type="caution">
    <text evidence="2">The sequence shown here is derived from an EMBL/GenBank/DDBJ whole genome shotgun (WGS) entry which is preliminary data.</text>
</comment>
<proteinExistence type="predicted"/>
<reference evidence="2 3" key="1">
    <citation type="submission" date="2019-09" db="EMBL/GenBank/DDBJ databases">
        <title>Draft genome of the ectomycorrhizal ascomycete Sphaerosporella brunnea.</title>
        <authorList>
            <consortium name="DOE Joint Genome Institute"/>
            <person name="Benucci G.M."/>
            <person name="Marozzi G."/>
            <person name="Antonielli L."/>
            <person name="Sanchez S."/>
            <person name="Marco P."/>
            <person name="Wang X."/>
            <person name="Falini L.B."/>
            <person name="Barry K."/>
            <person name="Haridas S."/>
            <person name="Lipzen A."/>
            <person name="Labutti K."/>
            <person name="Grigoriev I.V."/>
            <person name="Murat C."/>
            <person name="Martin F."/>
            <person name="Albertini E."/>
            <person name="Donnini D."/>
            <person name="Bonito G."/>
        </authorList>
    </citation>
    <scope>NUCLEOTIDE SEQUENCE [LARGE SCALE GENOMIC DNA]</scope>
    <source>
        <strain evidence="2 3">Sb_GMNB300</strain>
    </source>
</reference>
<dbReference type="EMBL" id="VXIS01000120">
    <property type="protein sequence ID" value="KAA8903283.1"/>
    <property type="molecule type" value="Genomic_DNA"/>
</dbReference>
<dbReference type="InParanoid" id="A0A5J5ETR4"/>
<protein>
    <submittedName>
        <fullName evidence="2">Uncharacterized protein</fullName>
    </submittedName>
</protein>